<evidence type="ECO:0000313" key="2">
    <source>
        <dbReference type="EMBL" id="MFB9909519.1"/>
    </source>
</evidence>
<accession>A0ABV6A8K9</accession>
<proteinExistence type="predicted"/>
<reference evidence="2 3" key="1">
    <citation type="submission" date="2024-09" db="EMBL/GenBank/DDBJ databases">
        <authorList>
            <person name="Sun Q."/>
            <person name="Mori K."/>
        </authorList>
    </citation>
    <scope>NUCLEOTIDE SEQUENCE [LARGE SCALE GENOMIC DNA]</scope>
    <source>
        <strain evidence="2 3">TBRC 7907</strain>
    </source>
</reference>
<keyword evidence="3" id="KW-1185">Reference proteome</keyword>
<evidence type="ECO:0000313" key="3">
    <source>
        <dbReference type="Proteomes" id="UP001589693"/>
    </source>
</evidence>
<comment type="caution">
    <text evidence="2">The sequence shown here is derived from an EMBL/GenBank/DDBJ whole genome shotgun (WGS) entry which is preliminary data.</text>
</comment>
<dbReference type="Proteomes" id="UP001589693">
    <property type="component" value="Unassembled WGS sequence"/>
</dbReference>
<dbReference type="EMBL" id="JBHLZU010000036">
    <property type="protein sequence ID" value="MFB9909519.1"/>
    <property type="molecule type" value="Genomic_DNA"/>
</dbReference>
<name>A0ABV6A8K9_9PSEU</name>
<sequence>MVVGTLALTMLATGCSGDPAPPPSQPPAQDGGAAAPVPATTDLGSLKADPESLRNMAEMAIYRTWDPCALHDPASASRIFGDAVSLIEPSDFDSCLLKVNLDRTGSRNWRIYTRIGSPLLDDEAAGGAVVEAAGRKFLQGKKSSSSTPGCEYNMQTSKTKVLSLQVTWGGMSTETPPKDPCALAKEYVTAVAPFFANPPLRSEAQTEPQLPLASKDPCAPLKDLVEKFKSMTVEGEQPSAIVSGTSPNTCTLSFSTRYTPGKKSKPQISVDYKWGIDPAEGLSGGASTRPIQVEGKPAQVEDHTARALGACMVRVQYDPMKVPAVDRVQVVQVAAPDCQTAEEAAKIVTKVALA</sequence>
<dbReference type="RefSeq" id="WP_377862427.1">
    <property type="nucleotide sequence ID" value="NZ_JBHLZU010000036.1"/>
</dbReference>
<feature type="region of interest" description="Disordered" evidence="1">
    <location>
        <begin position="14"/>
        <end position="47"/>
    </location>
</feature>
<evidence type="ECO:0000256" key="1">
    <source>
        <dbReference type="SAM" id="MobiDB-lite"/>
    </source>
</evidence>
<organism evidence="2 3">
    <name type="scientific">Allokutzneria oryzae</name>
    <dbReference type="NCBI Taxonomy" id="1378989"/>
    <lineage>
        <taxon>Bacteria</taxon>
        <taxon>Bacillati</taxon>
        <taxon>Actinomycetota</taxon>
        <taxon>Actinomycetes</taxon>
        <taxon>Pseudonocardiales</taxon>
        <taxon>Pseudonocardiaceae</taxon>
        <taxon>Allokutzneria</taxon>
    </lineage>
</organism>
<protein>
    <recommendedName>
        <fullName evidence="4">DUF3558 domain-containing protein</fullName>
    </recommendedName>
</protein>
<feature type="compositionally biased region" description="Low complexity" evidence="1">
    <location>
        <begin position="27"/>
        <end position="39"/>
    </location>
</feature>
<gene>
    <name evidence="2" type="ORF">ACFFQA_36770</name>
</gene>
<evidence type="ECO:0008006" key="4">
    <source>
        <dbReference type="Google" id="ProtNLM"/>
    </source>
</evidence>